<evidence type="ECO:0000313" key="1">
    <source>
        <dbReference type="EMBL" id="GAL06320.1"/>
    </source>
</evidence>
<proteinExistence type="predicted"/>
<dbReference type="Proteomes" id="UP000029227">
    <property type="component" value="Unassembled WGS sequence"/>
</dbReference>
<evidence type="ECO:0000313" key="2">
    <source>
        <dbReference type="Proteomes" id="UP000029227"/>
    </source>
</evidence>
<gene>
    <name evidence="1" type="ORF">JCM19237_1965</name>
</gene>
<protein>
    <submittedName>
        <fullName evidence="1">Uncharacterized protein</fullName>
    </submittedName>
</protein>
<dbReference type="EMBL" id="BBMN01000010">
    <property type="protein sequence ID" value="GAL06320.1"/>
    <property type="molecule type" value="Genomic_DNA"/>
</dbReference>
<organism evidence="1 2">
    <name type="scientific">Photobacterium aphoticum</name>
    <dbReference type="NCBI Taxonomy" id="754436"/>
    <lineage>
        <taxon>Bacteria</taxon>
        <taxon>Pseudomonadati</taxon>
        <taxon>Pseudomonadota</taxon>
        <taxon>Gammaproteobacteria</taxon>
        <taxon>Vibrionales</taxon>
        <taxon>Vibrionaceae</taxon>
        <taxon>Photobacterium</taxon>
    </lineage>
</organism>
<sequence length="97" mass="10724">MTAYTTVDVGLQDIYAVYINGEGEWVVRLGLLPDKNAETYFSQQVGGVLGYSMGVAMKGVNLALEYGVLSPRLYHVTDKPETSFTSDRYQAVPRLID</sequence>
<reference evidence="1 2" key="1">
    <citation type="journal article" date="2014" name="Genome Announc.">
        <title>Draft Genome Sequences of Two Vibrionaceae Species, Vibrio ponticus C121 and Photobacterium aphoticum C119, Isolated as Coral Reef Microbiota.</title>
        <authorList>
            <person name="Al-saari N."/>
            <person name="Meirelles P.M."/>
            <person name="Mino S."/>
            <person name="Suda W."/>
            <person name="Oshima K."/>
            <person name="Hattori M."/>
            <person name="Ohkuma M."/>
            <person name="Thompson F.L."/>
            <person name="Gomez-Gil B."/>
            <person name="Sawabe T."/>
            <person name="Sawabe T."/>
        </authorList>
    </citation>
    <scope>NUCLEOTIDE SEQUENCE [LARGE SCALE GENOMIC DNA]</scope>
    <source>
        <strain evidence="1 2">JCM 19237</strain>
    </source>
</reference>
<accession>A0A090QSZ1</accession>
<dbReference type="STRING" id="754436.JCM19237_1965"/>
<dbReference type="AlphaFoldDB" id="A0A090QSZ1"/>
<name>A0A090QSZ1_9GAMM</name>
<comment type="caution">
    <text evidence="1">The sequence shown here is derived from an EMBL/GenBank/DDBJ whole genome shotgun (WGS) entry which is preliminary data.</text>
</comment>